<organism evidence="11 12">
    <name type="scientific">Lentilactobacillus diolivorans DSM 14421</name>
    <dbReference type="NCBI Taxonomy" id="1423739"/>
    <lineage>
        <taxon>Bacteria</taxon>
        <taxon>Bacillati</taxon>
        <taxon>Bacillota</taxon>
        <taxon>Bacilli</taxon>
        <taxon>Lactobacillales</taxon>
        <taxon>Lactobacillaceae</taxon>
        <taxon>Lentilactobacillus</taxon>
    </lineage>
</organism>
<evidence type="ECO:0000256" key="4">
    <source>
        <dbReference type="ARBA" id="ARBA00022679"/>
    </source>
</evidence>
<dbReference type="Gene3D" id="3.40.718.10">
    <property type="entry name" value="Isopropylmalate Dehydrogenase"/>
    <property type="match status" value="1"/>
</dbReference>
<dbReference type="GO" id="GO:0043811">
    <property type="term" value="F:phosphate:acyl-[acyl carrier protein] acyltransferase activity"/>
    <property type="evidence" value="ECO:0007669"/>
    <property type="project" value="UniProtKB-UniRule"/>
</dbReference>
<dbReference type="InterPro" id="IPR012281">
    <property type="entry name" value="Phospholipid_synth_PlsX-like"/>
</dbReference>
<dbReference type="STRING" id="1423739.FC85_GL001169"/>
<dbReference type="PANTHER" id="PTHR30100:SF1">
    <property type="entry name" value="PHOSPHATE ACYLTRANSFERASE"/>
    <property type="match status" value="1"/>
</dbReference>
<dbReference type="PIRSF" id="PIRSF002465">
    <property type="entry name" value="Phsphlp_syn_PlsX"/>
    <property type="match status" value="1"/>
</dbReference>
<comment type="caution">
    <text evidence="11">The sequence shown here is derived from an EMBL/GenBank/DDBJ whole genome shotgun (WGS) entry which is preliminary data.</text>
</comment>
<comment type="catalytic activity">
    <reaction evidence="1 10">
        <text>a fatty acyl-[ACP] + phosphate = an acyl phosphate + holo-[ACP]</text>
        <dbReference type="Rhea" id="RHEA:42292"/>
        <dbReference type="Rhea" id="RHEA-COMP:9685"/>
        <dbReference type="Rhea" id="RHEA-COMP:14125"/>
        <dbReference type="ChEBI" id="CHEBI:43474"/>
        <dbReference type="ChEBI" id="CHEBI:59918"/>
        <dbReference type="ChEBI" id="CHEBI:64479"/>
        <dbReference type="ChEBI" id="CHEBI:138651"/>
        <dbReference type="EC" id="2.3.1.274"/>
    </reaction>
</comment>
<keyword evidence="7 10" id="KW-1208">Phospholipid metabolism</keyword>
<evidence type="ECO:0000256" key="3">
    <source>
        <dbReference type="ARBA" id="ARBA00022516"/>
    </source>
</evidence>
<dbReference type="Pfam" id="PF02504">
    <property type="entry name" value="FA_synthesis"/>
    <property type="match status" value="1"/>
</dbReference>
<protein>
    <recommendedName>
        <fullName evidence="8 10">Phosphate acyltransferase</fullName>
        <ecNumber evidence="8 10">2.3.1.274</ecNumber>
    </recommendedName>
    <alternativeName>
        <fullName evidence="10">Acyl-ACP phosphotransacylase</fullName>
    </alternativeName>
    <alternativeName>
        <fullName evidence="10">Acyl-[acyl-carrier-protein]--phosphate acyltransferase</fullName>
    </alternativeName>
    <alternativeName>
        <fullName evidence="10">Phosphate-acyl-ACP acyltransferase</fullName>
    </alternativeName>
</protein>
<gene>
    <name evidence="10" type="primary">plsX</name>
    <name evidence="11" type="ORF">FC85_GL001169</name>
</gene>
<dbReference type="AlphaFoldDB" id="A0A0R1S855"/>
<dbReference type="NCBIfam" id="TIGR00182">
    <property type="entry name" value="plsX"/>
    <property type="match status" value="1"/>
</dbReference>
<name>A0A0R1S855_9LACO</name>
<keyword evidence="2 10" id="KW-0963">Cytoplasm</keyword>
<dbReference type="GO" id="GO:0006633">
    <property type="term" value="P:fatty acid biosynthetic process"/>
    <property type="evidence" value="ECO:0007669"/>
    <property type="project" value="UniProtKB-UniRule"/>
</dbReference>
<comment type="similarity">
    <text evidence="10">Belongs to the PlsX family.</text>
</comment>
<dbReference type="PANTHER" id="PTHR30100">
    <property type="entry name" value="FATTY ACID/PHOSPHOLIPID SYNTHESIS PROTEIN PLSX"/>
    <property type="match status" value="1"/>
</dbReference>
<comment type="pathway">
    <text evidence="10">Lipid metabolism; phospholipid metabolism.</text>
</comment>
<dbReference type="RefSeq" id="WP_057865603.1">
    <property type="nucleotide sequence ID" value="NZ_AZEY01000090.1"/>
</dbReference>
<dbReference type="PATRIC" id="fig|1423739.3.peg.1222"/>
<dbReference type="GO" id="GO:0005737">
    <property type="term" value="C:cytoplasm"/>
    <property type="evidence" value="ECO:0007669"/>
    <property type="project" value="UniProtKB-SubCell"/>
</dbReference>
<dbReference type="SUPFAM" id="SSF53659">
    <property type="entry name" value="Isocitrate/Isopropylmalate dehydrogenase-like"/>
    <property type="match status" value="1"/>
</dbReference>
<sequence>MKIAVDAMGGDFAPKEIIEGIELARDAYPDITFQLFGRTDQIKKYLHNDTRIQVVQADEVIEMGDEPVKAVRTKKQSSIVLAATAVKEGTADAFFSAGNTGAILAAGLFIVGRIKGIDRPGLTTTLPVINNQDHKNFVMIDVGANADTKVLNIYQYALMGKYYAQNVLKIDQPRIGLLNNGTEADKGDMNHRKVHDLLAADKDLNFIGNVESRELLNGVADVVVTDGFTGNAVLKSIEGTALSMLKLIKGSIMSGGVKSKMGAVMLKSTFGDIASSMDYSKYGGAVLLGVKAPVVKTHGASKAPTVKNTIGQIKDIIDSKMIPQLNDYVTDHAEELQQIKDSIKSNR</sequence>
<evidence type="ECO:0000256" key="10">
    <source>
        <dbReference type="HAMAP-Rule" id="MF_00019"/>
    </source>
</evidence>
<evidence type="ECO:0000256" key="5">
    <source>
        <dbReference type="ARBA" id="ARBA00023098"/>
    </source>
</evidence>
<reference evidence="11 12" key="1">
    <citation type="journal article" date="2015" name="Genome Announc.">
        <title>Expanding the biotechnology potential of lactobacilli through comparative genomics of 213 strains and associated genera.</title>
        <authorList>
            <person name="Sun Z."/>
            <person name="Harris H.M."/>
            <person name="McCann A."/>
            <person name="Guo C."/>
            <person name="Argimon S."/>
            <person name="Zhang W."/>
            <person name="Yang X."/>
            <person name="Jeffery I.B."/>
            <person name="Cooney J.C."/>
            <person name="Kagawa T.F."/>
            <person name="Liu W."/>
            <person name="Song Y."/>
            <person name="Salvetti E."/>
            <person name="Wrobel A."/>
            <person name="Rasinkangas P."/>
            <person name="Parkhill J."/>
            <person name="Rea M.C."/>
            <person name="O'Sullivan O."/>
            <person name="Ritari J."/>
            <person name="Douillard F.P."/>
            <person name="Paul Ross R."/>
            <person name="Yang R."/>
            <person name="Briner A.E."/>
            <person name="Felis G.E."/>
            <person name="de Vos W.M."/>
            <person name="Barrangou R."/>
            <person name="Klaenhammer T.R."/>
            <person name="Caufield P.W."/>
            <person name="Cui Y."/>
            <person name="Zhang H."/>
            <person name="O'Toole P.W."/>
        </authorList>
    </citation>
    <scope>NUCLEOTIDE SEQUENCE [LARGE SCALE GENOMIC DNA]</scope>
    <source>
        <strain evidence="11 12">DSM 14421</strain>
    </source>
</reference>
<keyword evidence="5 10" id="KW-0443">Lipid metabolism</keyword>
<evidence type="ECO:0000313" key="11">
    <source>
        <dbReference type="EMBL" id="KRL64654.1"/>
    </source>
</evidence>
<dbReference type="Proteomes" id="UP000052013">
    <property type="component" value="Unassembled WGS sequence"/>
</dbReference>
<comment type="subunit">
    <text evidence="9 10">Homodimer. Probably interacts with PlsY.</text>
</comment>
<accession>A0A0R1S855</accession>
<comment type="subcellular location">
    <subcellularLocation>
        <location evidence="10">Cytoplasm</location>
    </subcellularLocation>
    <text evidence="10">Associated with the membrane possibly through PlsY.</text>
</comment>
<dbReference type="GO" id="GO:0008654">
    <property type="term" value="P:phospholipid biosynthetic process"/>
    <property type="evidence" value="ECO:0007669"/>
    <property type="project" value="UniProtKB-KW"/>
</dbReference>
<dbReference type="EC" id="2.3.1.274" evidence="8 10"/>
<evidence type="ECO:0000256" key="8">
    <source>
        <dbReference type="ARBA" id="ARBA00024069"/>
    </source>
</evidence>
<dbReference type="InterPro" id="IPR003664">
    <property type="entry name" value="FA_synthesis"/>
</dbReference>
<keyword evidence="3 10" id="KW-0444">Lipid biosynthesis</keyword>
<evidence type="ECO:0000256" key="1">
    <source>
        <dbReference type="ARBA" id="ARBA00001232"/>
    </source>
</evidence>
<evidence type="ECO:0000256" key="9">
    <source>
        <dbReference type="ARBA" id="ARBA00046608"/>
    </source>
</evidence>
<proteinExistence type="inferred from homology"/>
<comment type="function">
    <text evidence="10">Catalyzes the reversible formation of acyl-phosphate (acyl-PO(4)) from acyl-[acyl-carrier-protein] (acyl-ACP). This enzyme utilizes acyl-ACP as fatty acyl donor, but not acyl-CoA.</text>
</comment>
<dbReference type="UniPathway" id="UPA00085"/>
<evidence type="ECO:0000313" key="12">
    <source>
        <dbReference type="Proteomes" id="UP000052013"/>
    </source>
</evidence>
<keyword evidence="4 10" id="KW-0808">Transferase</keyword>
<dbReference type="EMBL" id="AZEY01000090">
    <property type="protein sequence ID" value="KRL64654.1"/>
    <property type="molecule type" value="Genomic_DNA"/>
</dbReference>
<evidence type="ECO:0000256" key="6">
    <source>
        <dbReference type="ARBA" id="ARBA00023209"/>
    </source>
</evidence>
<dbReference type="HAMAP" id="MF_00019">
    <property type="entry name" value="PlsX"/>
    <property type="match status" value="1"/>
</dbReference>
<keyword evidence="6 10" id="KW-0594">Phospholipid biosynthesis</keyword>
<evidence type="ECO:0000256" key="7">
    <source>
        <dbReference type="ARBA" id="ARBA00023264"/>
    </source>
</evidence>
<evidence type="ECO:0000256" key="2">
    <source>
        <dbReference type="ARBA" id="ARBA00022490"/>
    </source>
</evidence>